<feature type="signal peptide" evidence="2">
    <location>
        <begin position="1"/>
        <end position="27"/>
    </location>
</feature>
<dbReference type="Proteomes" id="UP001352263">
    <property type="component" value="Unassembled WGS sequence"/>
</dbReference>
<dbReference type="PROSITE" id="PS51257">
    <property type="entry name" value="PROKAR_LIPOPROTEIN"/>
    <property type="match status" value="1"/>
</dbReference>
<protein>
    <submittedName>
        <fullName evidence="4">DUF4124 domain-containing protein</fullName>
    </submittedName>
</protein>
<feature type="chain" id="PRO_5046472935" evidence="2">
    <location>
        <begin position="28"/>
        <end position="178"/>
    </location>
</feature>
<dbReference type="InterPro" id="IPR025392">
    <property type="entry name" value="DUF4124"/>
</dbReference>
<evidence type="ECO:0000313" key="4">
    <source>
        <dbReference type="EMBL" id="MEC4719430.1"/>
    </source>
</evidence>
<comment type="caution">
    <text evidence="4">The sequence shown here is derived from an EMBL/GenBank/DDBJ whole genome shotgun (WGS) entry which is preliminary data.</text>
</comment>
<dbReference type="Pfam" id="PF13511">
    <property type="entry name" value="DUF4124"/>
    <property type="match status" value="1"/>
</dbReference>
<proteinExistence type="predicted"/>
<evidence type="ECO:0000256" key="2">
    <source>
        <dbReference type="SAM" id="SignalP"/>
    </source>
</evidence>
<name>A0ABU6J7C5_9BURK</name>
<keyword evidence="5" id="KW-1185">Reference proteome</keyword>
<dbReference type="RefSeq" id="WP_326506145.1">
    <property type="nucleotide sequence ID" value="NZ_JAWIIV010000006.1"/>
</dbReference>
<evidence type="ECO:0000256" key="1">
    <source>
        <dbReference type="SAM" id="MobiDB-lite"/>
    </source>
</evidence>
<feature type="domain" description="DUF4124" evidence="3">
    <location>
        <begin position="18"/>
        <end position="70"/>
    </location>
</feature>
<accession>A0ABU6J7C5</accession>
<sequence>MTAPLFRRCLSAAISIALIGACGSAAAQYVWLDEKGSRQFSDRPPPASVPASRILKHPGGTSSSSAASAASGASAAQPAQTQSTTARPDAEKTIAEKNAEFRKRQMEREDKERKLAEEAKLAADKARNCERAQDYQRSLESGVRISRTDKNGERTFLSDEQRERELGDTRRLLNECKS</sequence>
<dbReference type="EMBL" id="JAWIIV010000006">
    <property type="protein sequence ID" value="MEC4719430.1"/>
    <property type="molecule type" value="Genomic_DNA"/>
</dbReference>
<organism evidence="4 5">
    <name type="scientific">Noviherbaspirillum album</name>
    <dbReference type="NCBI Taxonomy" id="3080276"/>
    <lineage>
        <taxon>Bacteria</taxon>
        <taxon>Pseudomonadati</taxon>
        <taxon>Pseudomonadota</taxon>
        <taxon>Betaproteobacteria</taxon>
        <taxon>Burkholderiales</taxon>
        <taxon>Oxalobacteraceae</taxon>
        <taxon>Noviherbaspirillum</taxon>
    </lineage>
</organism>
<evidence type="ECO:0000313" key="5">
    <source>
        <dbReference type="Proteomes" id="UP001352263"/>
    </source>
</evidence>
<gene>
    <name evidence="4" type="ORF">RY831_09730</name>
</gene>
<reference evidence="4 5" key="1">
    <citation type="submission" date="2023-10" db="EMBL/GenBank/DDBJ databases">
        <title>Noviherbaspirillum sp. CPCC 100848 genome assembly.</title>
        <authorList>
            <person name="Li X.Y."/>
            <person name="Fang X.M."/>
        </authorList>
    </citation>
    <scope>NUCLEOTIDE SEQUENCE [LARGE SCALE GENOMIC DNA]</scope>
    <source>
        <strain evidence="4 5">CPCC 100848</strain>
    </source>
</reference>
<evidence type="ECO:0000259" key="3">
    <source>
        <dbReference type="Pfam" id="PF13511"/>
    </source>
</evidence>
<feature type="compositionally biased region" description="Basic and acidic residues" evidence="1">
    <location>
        <begin position="88"/>
        <end position="134"/>
    </location>
</feature>
<keyword evidence="2" id="KW-0732">Signal</keyword>
<feature type="compositionally biased region" description="Low complexity" evidence="1">
    <location>
        <begin position="58"/>
        <end position="86"/>
    </location>
</feature>
<feature type="region of interest" description="Disordered" evidence="1">
    <location>
        <begin position="37"/>
        <end position="139"/>
    </location>
</feature>